<organism evidence="1 2">
    <name type="scientific">Catenovulum sediminis</name>
    <dbReference type="NCBI Taxonomy" id="1740262"/>
    <lineage>
        <taxon>Bacteria</taxon>
        <taxon>Pseudomonadati</taxon>
        <taxon>Pseudomonadota</taxon>
        <taxon>Gammaproteobacteria</taxon>
        <taxon>Alteromonadales</taxon>
        <taxon>Alteromonadaceae</taxon>
        <taxon>Catenovulum</taxon>
    </lineage>
</organism>
<name>A0ABV1RH33_9ALTE</name>
<protein>
    <submittedName>
        <fullName evidence="1">Uncharacterized protein</fullName>
    </submittedName>
</protein>
<gene>
    <name evidence="1" type="ORF">ABS311_10225</name>
</gene>
<keyword evidence="2" id="KW-1185">Reference proteome</keyword>
<comment type="caution">
    <text evidence="1">The sequence shown here is derived from an EMBL/GenBank/DDBJ whole genome shotgun (WGS) entry which is preliminary data.</text>
</comment>
<dbReference type="EMBL" id="JBELOE010000209">
    <property type="protein sequence ID" value="MER2492259.1"/>
    <property type="molecule type" value="Genomic_DNA"/>
</dbReference>
<sequence>MSSTDYFNQTQVDEIVAYLASTRIKADLELVPKYPYFSGKPFPLGRCLEIRDAVYQLMIEDIKSNKPYEGLSLLINYMKTGSSLNKIWGGLRNSYFQNALQIGDYYLDVSNDTVNPNKPRVEVLPMAESGFTEITNFETFVDIGQHYWQVQMFKNTVCPSIAPFMPILCVEKNGQSWLAVNDYTIAFSRESQFDKAKKILQQLPEPPKTVQQKWQVIIKQSSNQHLHNNTSPENYCTQYKKAGLHKDENFRNEIVRAFMSLKKVV</sequence>
<accession>A0ABV1RH33</accession>
<dbReference type="Proteomes" id="UP001467690">
    <property type="component" value="Unassembled WGS sequence"/>
</dbReference>
<reference evidence="1 2" key="1">
    <citation type="submission" date="2024-06" db="EMBL/GenBank/DDBJ databases">
        <authorList>
            <person name="Chen R.Y."/>
        </authorList>
    </citation>
    <scope>NUCLEOTIDE SEQUENCE [LARGE SCALE GENOMIC DNA]</scope>
    <source>
        <strain evidence="1 2">D2</strain>
    </source>
</reference>
<evidence type="ECO:0000313" key="1">
    <source>
        <dbReference type="EMBL" id="MER2492259.1"/>
    </source>
</evidence>
<dbReference type="RefSeq" id="WP_350401760.1">
    <property type="nucleotide sequence ID" value="NZ_JBELOE010000209.1"/>
</dbReference>
<proteinExistence type="predicted"/>
<evidence type="ECO:0000313" key="2">
    <source>
        <dbReference type="Proteomes" id="UP001467690"/>
    </source>
</evidence>